<dbReference type="Proteomes" id="UP000215459">
    <property type="component" value="Unassembled WGS sequence"/>
</dbReference>
<dbReference type="SUPFAM" id="SSF51306">
    <property type="entry name" value="LexA/Signal peptidase"/>
    <property type="match status" value="1"/>
</dbReference>
<dbReference type="InterPro" id="IPR019758">
    <property type="entry name" value="Pept_S26A_signal_pept_1_CS"/>
</dbReference>
<dbReference type="InterPro" id="IPR036286">
    <property type="entry name" value="LexA/Signal_pep-like_sf"/>
</dbReference>
<reference evidence="11 12" key="1">
    <citation type="submission" date="2017-07" db="EMBL/GenBank/DDBJ databases">
        <title>The genome sequence of Paludifilum halophilum highlights mechanisms for microbial adaptation to high salt environemnts.</title>
        <authorList>
            <person name="Belbahri L."/>
        </authorList>
    </citation>
    <scope>NUCLEOTIDE SEQUENCE [LARGE SCALE GENOMIC DNA]</scope>
    <source>
        <strain evidence="11 12">DSM 102817</strain>
    </source>
</reference>
<dbReference type="PROSITE" id="PS00761">
    <property type="entry name" value="SPASE_I_3"/>
    <property type="match status" value="1"/>
</dbReference>
<evidence type="ECO:0000313" key="11">
    <source>
        <dbReference type="EMBL" id="OYD06402.1"/>
    </source>
</evidence>
<proteinExistence type="inferred from homology"/>
<comment type="caution">
    <text evidence="11">The sequence shown here is derived from an EMBL/GenBank/DDBJ whole genome shotgun (WGS) entry which is preliminary data.</text>
</comment>
<dbReference type="AlphaFoldDB" id="A0A235B2D1"/>
<organism evidence="11 12">
    <name type="scientific">Paludifilum halophilum</name>
    <dbReference type="NCBI Taxonomy" id="1642702"/>
    <lineage>
        <taxon>Bacteria</taxon>
        <taxon>Bacillati</taxon>
        <taxon>Bacillota</taxon>
        <taxon>Bacilli</taxon>
        <taxon>Bacillales</taxon>
        <taxon>Thermoactinomycetaceae</taxon>
        <taxon>Paludifilum</taxon>
    </lineage>
</organism>
<dbReference type="NCBIfam" id="TIGR02227">
    <property type="entry name" value="sigpep_I_bact"/>
    <property type="match status" value="1"/>
</dbReference>
<evidence type="ECO:0000313" key="12">
    <source>
        <dbReference type="Proteomes" id="UP000215459"/>
    </source>
</evidence>
<dbReference type="PROSITE" id="PS00760">
    <property type="entry name" value="SPASE_I_2"/>
    <property type="match status" value="1"/>
</dbReference>
<dbReference type="GO" id="GO:0004252">
    <property type="term" value="F:serine-type endopeptidase activity"/>
    <property type="evidence" value="ECO:0007669"/>
    <property type="project" value="InterPro"/>
</dbReference>
<keyword evidence="5 8" id="KW-0645">Protease</keyword>
<keyword evidence="12" id="KW-1185">Reference proteome</keyword>
<dbReference type="GO" id="GO:0005886">
    <property type="term" value="C:plasma membrane"/>
    <property type="evidence" value="ECO:0007669"/>
    <property type="project" value="UniProtKB-SubCell"/>
</dbReference>
<evidence type="ECO:0000259" key="10">
    <source>
        <dbReference type="Pfam" id="PF10502"/>
    </source>
</evidence>
<evidence type="ECO:0000256" key="9">
    <source>
        <dbReference type="RuleBase" id="RU362042"/>
    </source>
</evidence>
<dbReference type="InterPro" id="IPR019533">
    <property type="entry name" value="Peptidase_S26"/>
</dbReference>
<dbReference type="PANTHER" id="PTHR43390:SF1">
    <property type="entry name" value="CHLOROPLAST PROCESSING PEPTIDASE"/>
    <property type="match status" value="1"/>
</dbReference>
<evidence type="ECO:0000256" key="8">
    <source>
        <dbReference type="RuleBase" id="RU003993"/>
    </source>
</evidence>
<keyword evidence="6 8" id="KW-0378">Hydrolase</keyword>
<dbReference type="EC" id="3.4.21.89" evidence="4 8"/>
<dbReference type="Gene3D" id="2.10.109.10">
    <property type="entry name" value="Umud Fragment, subunit A"/>
    <property type="match status" value="1"/>
</dbReference>
<evidence type="ECO:0000256" key="7">
    <source>
        <dbReference type="PIRSR" id="PIRSR600223-1"/>
    </source>
</evidence>
<sequence>MIIIRVFLFAPYEVHGESMYPTFKGEELLIVNKWIYDVSDPDYGDIVVFHTAEHRDFIKRVIGLPGDKIAVQNGVVYRNGKKLDEPYISEPIKKNVGETVVPEGSLFVMGDNRNHSRDSRDIGPVDIGEVVGRADLLVMPIREFRLLFR</sequence>
<dbReference type="PROSITE" id="PS00501">
    <property type="entry name" value="SPASE_I_1"/>
    <property type="match status" value="1"/>
</dbReference>
<dbReference type="EMBL" id="NOWF01000013">
    <property type="protein sequence ID" value="OYD06402.1"/>
    <property type="molecule type" value="Genomic_DNA"/>
</dbReference>
<evidence type="ECO:0000256" key="6">
    <source>
        <dbReference type="ARBA" id="ARBA00022801"/>
    </source>
</evidence>
<name>A0A235B2D1_9BACL</name>
<evidence type="ECO:0000256" key="3">
    <source>
        <dbReference type="ARBA" id="ARBA00009370"/>
    </source>
</evidence>
<dbReference type="InterPro" id="IPR019757">
    <property type="entry name" value="Pept_S26A_signal_pept_1_Lys-AS"/>
</dbReference>
<dbReference type="GO" id="GO:0006465">
    <property type="term" value="P:signal peptide processing"/>
    <property type="evidence" value="ECO:0007669"/>
    <property type="project" value="InterPro"/>
</dbReference>
<feature type="active site" evidence="7">
    <location>
        <position position="59"/>
    </location>
</feature>
<evidence type="ECO:0000256" key="1">
    <source>
        <dbReference type="ARBA" id="ARBA00000677"/>
    </source>
</evidence>
<dbReference type="CDD" id="cd06530">
    <property type="entry name" value="S26_SPase_I"/>
    <property type="match status" value="1"/>
</dbReference>
<feature type="active site" evidence="7">
    <location>
        <position position="18"/>
    </location>
</feature>
<feature type="domain" description="Peptidase S26" evidence="10">
    <location>
        <begin position="2"/>
        <end position="138"/>
    </location>
</feature>
<protein>
    <recommendedName>
        <fullName evidence="4 8">Signal peptidase I</fullName>
        <ecNumber evidence="4 8">3.4.21.89</ecNumber>
    </recommendedName>
</protein>
<gene>
    <name evidence="11" type="primary">lepB</name>
    <name evidence="11" type="ORF">CHM34_16870</name>
</gene>
<dbReference type="InterPro" id="IPR019756">
    <property type="entry name" value="Pept_S26A_signal_pept_1_Ser-AS"/>
</dbReference>
<dbReference type="Pfam" id="PF10502">
    <property type="entry name" value="Peptidase_S26"/>
    <property type="match status" value="1"/>
</dbReference>
<dbReference type="PANTHER" id="PTHR43390">
    <property type="entry name" value="SIGNAL PEPTIDASE I"/>
    <property type="match status" value="1"/>
</dbReference>
<dbReference type="OrthoDB" id="9802919at2"/>
<evidence type="ECO:0000256" key="2">
    <source>
        <dbReference type="ARBA" id="ARBA00004401"/>
    </source>
</evidence>
<dbReference type="PRINTS" id="PR00727">
    <property type="entry name" value="LEADERPTASE"/>
</dbReference>
<accession>A0A235B2D1</accession>
<evidence type="ECO:0000256" key="5">
    <source>
        <dbReference type="ARBA" id="ARBA00022670"/>
    </source>
</evidence>
<dbReference type="GO" id="GO:0009003">
    <property type="term" value="F:signal peptidase activity"/>
    <property type="evidence" value="ECO:0007669"/>
    <property type="project" value="UniProtKB-EC"/>
</dbReference>
<comment type="similarity">
    <text evidence="3 9">Belongs to the peptidase S26 family.</text>
</comment>
<comment type="catalytic activity">
    <reaction evidence="1 8">
        <text>Cleavage of hydrophobic, N-terminal signal or leader sequences from secreted and periplasmic proteins.</text>
        <dbReference type="EC" id="3.4.21.89"/>
    </reaction>
</comment>
<comment type="subcellular location">
    <subcellularLocation>
        <location evidence="2">Cell membrane</location>
        <topology evidence="2">Single-pass type II membrane protein</topology>
    </subcellularLocation>
    <subcellularLocation>
        <location evidence="9">Membrane</location>
        <topology evidence="9">Single-pass type II membrane protein</topology>
    </subcellularLocation>
</comment>
<evidence type="ECO:0000256" key="4">
    <source>
        <dbReference type="ARBA" id="ARBA00013208"/>
    </source>
</evidence>
<dbReference type="InterPro" id="IPR000223">
    <property type="entry name" value="Pept_S26A_signal_pept_1"/>
</dbReference>